<evidence type="ECO:0000313" key="11">
    <source>
        <dbReference type="RefSeq" id="XP_015178936.1"/>
    </source>
</evidence>
<accession>A0ABM1IFE9</accession>
<protein>
    <recommendedName>
        <fullName evidence="3">E3 ubiquitin-protein ligase E3D</fullName>
        <ecNumber evidence="2">2.3.2.26</ecNumber>
    </recommendedName>
    <alternativeName>
        <fullName evidence="6">HECT-type E3 ubiquitin transferase E3D</fullName>
    </alternativeName>
    <alternativeName>
        <fullName evidence="5">UbcH10-binding protein with a HECT-like domain</fullName>
    </alternativeName>
    <alternativeName>
        <fullName evidence="4">Ubiquitin-conjugating enzyme E2C-binding protein</fullName>
    </alternativeName>
</protein>
<comment type="catalytic activity">
    <reaction evidence="1">
        <text>S-ubiquitinyl-[E2 ubiquitin-conjugating enzyme]-L-cysteine + [acceptor protein]-L-lysine = [E2 ubiquitin-conjugating enzyme]-L-cysteine + N(6)-ubiquitinyl-[acceptor protein]-L-lysine.</text>
        <dbReference type="EC" id="2.3.2.26"/>
    </reaction>
</comment>
<evidence type="ECO:0000313" key="10">
    <source>
        <dbReference type="RefSeq" id="XP_015178935.1"/>
    </source>
</evidence>
<comment type="function">
    <text evidence="7">E3 ubiquitin-protein ligase which accepts ubiquitin from specific E2 ubiquitin-conjugating enzymes, and transfers it to substrates, generally promoting their degradation by the proteasome. Independently of its E3 ubiquitin-protein ligase activity, acts as an inhibitor of CPSF3 endonuclease activity by blocking CPSF3 active site.</text>
</comment>
<dbReference type="PANTHER" id="PTHR31531">
    <property type="entry name" value="E3 UBIQUITIN-PROTEIN LIGASE E3D FAMILY MEMBER"/>
    <property type="match status" value="1"/>
</dbReference>
<sequence length="363" mass="42381">MELITIELRPRLQSCTVFLFMKNSTTLNEIKIKLLEGNIMLSIGNNVTYITLPNIKIIPTSLSSLNVKDKWVYFRLNTQPSDSEFGSFQREVITNAKSQINNIENTKKILLKNSKSMILCKCCKNVLSKEITFQRVLPFPNIDFDPSEWFCSKTDINLSSLLHPNELDIFYGPFFAIVHSNILYNYRQMEKDILCNRCLLNIGIQDKNNSFKLWDCCIDYNLKTDNIIIQEASNPLDDFILIIKNFIKNNTFGEIILQCLLANQSHYMVIKPMDMRLRILTEENVKSTDDNNITLKQSFVIKVLYKYVTDKMILSEDYINTKNYEVSLFMIEAGLDYLLLSTKRFPKHYKTVEDYYIGYINVE</sequence>
<dbReference type="GeneID" id="107067700"/>
<evidence type="ECO:0000256" key="1">
    <source>
        <dbReference type="ARBA" id="ARBA00000885"/>
    </source>
</evidence>
<evidence type="ECO:0000313" key="9">
    <source>
        <dbReference type="Proteomes" id="UP000694924"/>
    </source>
</evidence>
<evidence type="ECO:0000256" key="2">
    <source>
        <dbReference type="ARBA" id="ARBA00012485"/>
    </source>
</evidence>
<organism evidence="9 11">
    <name type="scientific">Polistes dominula</name>
    <name type="common">European paper wasp</name>
    <name type="synonym">Vespa dominula</name>
    <dbReference type="NCBI Taxonomy" id="743375"/>
    <lineage>
        <taxon>Eukaryota</taxon>
        <taxon>Metazoa</taxon>
        <taxon>Ecdysozoa</taxon>
        <taxon>Arthropoda</taxon>
        <taxon>Hexapoda</taxon>
        <taxon>Insecta</taxon>
        <taxon>Pterygota</taxon>
        <taxon>Neoptera</taxon>
        <taxon>Endopterygota</taxon>
        <taxon>Hymenoptera</taxon>
        <taxon>Apocrita</taxon>
        <taxon>Aculeata</taxon>
        <taxon>Vespoidea</taxon>
        <taxon>Vespidae</taxon>
        <taxon>Polistinae</taxon>
        <taxon>Polistini</taxon>
        <taxon>Polistes</taxon>
    </lineage>
</organism>
<gene>
    <name evidence="10 11" type="primary">LOC107067700</name>
</gene>
<dbReference type="EC" id="2.3.2.26" evidence="2"/>
<keyword evidence="9" id="KW-1185">Reference proteome</keyword>
<evidence type="ECO:0000256" key="4">
    <source>
        <dbReference type="ARBA" id="ARBA00029737"/>
    </source>
</evidence>
<dbReference type="Proteomes" id="UP000694924">
    <property type="component" value="Unplaced"/>
</dbReference>
<dbReference type="RefSeq" id="XP_015178935.1">
    <property type="nucleotide sequence ID" value="XM_015323449.1"/>
</dbReference>
<dbReference type="InterPro" id="IPR019193">
    <property type="entry name" value="UBQ-conj_enz_E2-bd_prot"/>
</dbReference>
<comment type="subunit">
    <text evidence="8">Interacts with UBE2C/UbcH10 (E2 ubiquitin-conjugating enzyme). In vitro, interacts with cyclin-B.</text>
</comment>
<dbReference type="RefSeq" id="XP_015178936.1">
    <property type="nucleotide sequence ID" value="XM_015323450.1"/>
</dbReference>
<dbReference type="Pfam" id="PF09814">
    <property type="entry name" value="HECT_2"/>
    <property type="match status" value="1"/>
</dbReference>
<evidence type="ECO:0000256" key="7">
    <source>
        <dbReference type="ARBA" id="ARBA00053831"/>
    </source>
</evidence>
<proteinExistence type="predicted"/>
<evidence type="ECO:0000256" key="3">
    <source>
        <dbReference type="ARBA" id="ARBA00013646"/>
    </source>
</evidence>
<evidence type="ECO:0000256" key="8">
    <source>
        <dbReference type="ARBA" id="ARBA00064185"/>
    </source>
</evidence>
<evidence type="ECO:0000256" key="6">
    <source>
        <dbReference type="ARBA" id="ARBA00032298"/>
    </source>
</evidence>
<name>A0ABM1IFE9_POLDO</name>
<reference evidence="10 11" key="1">
    <citation type="submission" date="2025-05" db="UniProtKB">
        <authorList>
            <consortium name="RefSeq"/>
        </authorList>
    </citation>
    <scope>IDENTIFICATION</scope>
    <source>
        <tissue evidence="10 11">Whole body</tissue>
    </source>
</reference>
<dbReference type="PANTHER" id="PTHR31531:SF2">
    <property type="entry name" value="E3 UBIQUITIN-PROTEIN LIGASE E3D"/>
    <property type="match status" value="1"/>
</dbReference>
<evidence type="ECO:0000256" key="5">
    <source>
        <dbReference type="ARBA" id="ARBA00032234"/>
    </source>
</evidence>